<dbReference type="CDD" id="cd03429">
    <property type="entry name" value="NUDIX_NADH_pyrophosphatase_Nudt13"/>
    <property type="match status" value="1"/>
</dbReference>
<dbReference type="STRING" id="504798.SAMN05421871_11655"/>
<dbReference type="PANTHER" id="PTHR42904">
    <property type="entry name" value="NUDIX HYDROLASE, NUDC SUBFAMILY"/>
    <property type="match status" value="1"/>
</dbReference>
<gene>
    <name evidence="11" type="ORF">SAMN05192558_11654</name>
</gene>
<evidence type="ECO:0000256" key="6">
    <source>
        <dbReference type="ARBA" id="ARBA00022801"/>
    </source>
</evidence>
<dbReference type="GO" id="GO:0035529">
    <property type="term" value="F:NADH pyrophosphatase activity"/>
    <property type="evidence" value="ECO:0007669"/>
    <property type="project" value="TreeGrafter"/>
</dbReference>
<dbReference type="PROSITE" id="PS00893">
    <property type="entry name" value="NUDIX_BOX"/>
    <property type="match status" value="1"/>
</dbReference>
<keyword evidence="8" id="KW-0520">NAD</keyword>
<evidence type="ECO:0000256" key="5">
    <source>
        <dbReference type="ARBA" id="ARBA00022723"/>
    </source>
</evidence>
<evidence type="ECO:0000256" key="2">
    <source>
        <dbReference type="ARBA" id="ARBA00001947"/>
    </source>
</evidence>
<dbReference type="AlphaFoldDB" id="A0A1H0VXW3"/>
<evidence type="ECO:0000256" key="8">
    <source>
        <dbReference type="ARBA" id="ARBA00023027"/>
    </source>
</evidence>
<dbReference type="InterPro" id="IPR049734">
    <property type="entry name" value="NudC-like_C"/>
</dbReference>
<dbReference type="RefSeq" id="WP_091383376.1">
    <property type="nucleotide sequence ID" value="NZ_FNDV01000016.1"/>
</dbReference>
<evidence type="ECO:0000313" key="11">
    <source>
        <dbReference type="EMBL" id="SDP83342.1"/>
    </source>
</evidence>
<dbReference type="GO" id="GO:0046872">
    <property type="term" value="F:metal ion binding"/>
    <property type="evidence" value="ECO:0007669"/>
    <property type="project" value="UniProtKB-KW"/>
</dbReference>
<dbReference type="InterPro" id="IPR050241">
    <property type="entry name" value="NAD-cap_RNA_hydrolase_NudC"/>
</dbReference>
<dbReference type="InterPro" id="IPR020084">
    <property type="entry name" value="NUDIX_hydrolase_CS"/>
</dbReference>
<name>A0A1H0VXW3_9PSEU</name>
<dbReference type="SUPFAM" id="SSF55811">
    <property type="entry name" value="Nudix"/>
    <property type="match status" value="1"/>
</dbReference>
<dbReference type="PANTHER" id="PTHR42904:SF6">
    <property type="entry name" value="NAD-CAPPED RNA HYDROLASE NUDT12"/>
    <property type="match status" value="1"/>
</dbReference>
<protein>
    <recommendedName>
        <fullName evidence="4">NAD(+) diphosphatase</fullName>
        <ecNumber evidence="4">3.6.1.22</ecNumber>
    </recommendedName>
</protein>
<dbReference type="PROSITE" id="PS51462">
    <property type="entry name" value="NUDIX"/>
    <property type="match status" value="1"/>
</dbReference>
<keyword evidence="7" id="KW-0460">Magnesium</keyword>
<keyword evidence="6" id="KW-0378">Hydrolase</keyword>
<evidence type="ECO:0000256" key="3">
    <source>
        <dbReference type="ARBA" id="ARBA00009595"/>
    </source>
</evidence>
<feature type="domain" description="Nudix hydrolase" evidence="10">
    <location>
        <begin position="186"/>
        <end position="312"/>
    </location>
</feature>
<evidence type="ECO:0000256" key="7">
    <source>
        <dbReference type="ARBA" id="ARBA00022842"/>
    </source>
</evidence>
<dbReference type="InterPro" id="IPR000086">
    <property type="entry name" value="NUDIX_hydrolase_dom"/>
</dbReference>
<dbReference type="InterPro" id="IPR015797">
    <property type="entry name" value="NUDIX_hydrolase-like_dom_sf"/>
</dbReference>
<evidence type="ECO:0000256" key="4">
    <source>
        <dbReference type="ARBA" id="ARBA00012381"/>
    </source>
</evidence>
<organism evidence="11 12">
    <name type="scientific">Actinokineospora alba</name>
    <dbReference type="NCBI Taxonomy" id="504798"/>
    <lineage>
        <taxon>Bacteria</taxon>
        <taxon>Bacillati</taxon>
        <taxon>Actinomycetota</taxon>
        <taxon>Actinomycetes</taxon>
        <taxon>Pseudonocardiales</taxon>
        <taxon>Pseudonocardiaceae</taxon>
        <taxon>Actinokineospora</taxon>
    </lineage>
</organism>
<sequence>MTADTRTGEPFRLAGPPALSRTTTVRDEIVRKDPTRLDALWRHGKVLLLDRTGRTPVTDDATALALRDASTIQAERPEEASLLGEQGEVAYWSVPAAEPMRPDPVVPPNAWGLWPGAVSEAGEQWHDLRGVGALLNDTDAGLLTAAVALANWHARSRYCAKCAHPVTRTCAGWATKCTGCAREEYPRTDPAVIVLIHDDEDEYVLLARQPIWPPDRYSVLAGFVEAGESLEACVEREMEEEVGAKVSDIRYLGSQPWPFPRSIMIAFAARADRTADVHLAEGEIEDARWFTRTEIRAAFDGGGEGAGLILPGPTSIAHHMLRAWVGQPGA</sequence>
<accession>A0A1H0VXW3</accession>
<comment type="similarity">
    <text evidence="3">Belongs to the Nudix hydrolase family. NudC subfamily.</text>
</comment>
<proteinExistence type="inferred from homology"/>
<comment type="catalytic activity">
    <reaction evidence="9">
        <text>a 5'-end NAD(+)-phospho-ribonucleoside in mRNA + H2O = a 5'-end phospho-adenosine-phospho-ribonucleoside in mRNA + beta-nicotinamide D-ribonucleotide + 2 H(+)</text>
        <dbReference type="Rhea" id="RHEA:60876"/>
        <dbReference type="Rhea" id="RHEA-COMP:15698"/>
        <dbReference type="Rhea" id="RHEA-COMP:15719"/>
        <dbReference type="ChEBI" id="CHEBI:14649"/>
        <dbReference type="ChEBI" id="CHEBI:15377"/>
        <dbReference type="ChEBI" id="CHEBI:15378"/>
        <dbReference type="ChEBI" id="CHEBI:144029"/>
        <dbReference type="ChEBI" id="CHEBI:144051"/>
    </reaction>
    <physiologicalReaction direction="left-to-right" evidence="9">
        <dbReference type="Rhea" id="RHEA:60877"/>
    </physiologicalReaction>
</comment>
<dbReference type="GO" id="GO:0006742">
    <property type="term" value="P:NADP+ catabolic process"/>
    <property type="evidence" value="ECO:0007669"/>
    <property type="project" value="TreeGrafter"/>
</dbReference>
<evidence type="ECO:0000256" key="9">
    <source>
        <dbReference type="ARBA" id="ARBA00023679"/>
    </source>
</evidence>
<evidence type="ECO:0000256" key="1">
    <source>
        <dbReference type="ARBA" id="ARBA00001946"/>
    </source>
</evidence>
<evidence type="ECO:0000313" key="12">
    <source>
        <dbReference type="Proteomes" id="UP000199651"/>
    </source>
</evidence>
<dbReference type="Proteomes" id="UP000199651">
    <property type="component" value="Unassembled WGS sequence"/>
</dbReference>
<dbReference type="Gene3D" id="3.90.79.10">
    <property type="entry name" value="Nucleoside Triphosphate Pyrophosphohydrolase"/>
    <property type="match status" value="1"/>
</dbReference>
<comment type="cofactor">
    <cofactor evidence="1">
        <name>Mg(2+)</name>
        <dbReference type="ChEBI" id="CHEBI:18420"/>
    </cofactor>
</comment>
<evidence type="ECO:0000259" key="10">
    <source>
        <dbReference type="PROSITE" id="PS51462"/>
    </source>
</evidence>
<dbReference type="GO" id="GO:0019677">
    <property type="term" value="P:NAD+ catabolic process"/>
    <property type="evidence" value="ECO:0007669"/>
    <property type="project" value="TreeGrafter"/>
</dbReference>
<dbReference type="Pfam" id="PF00293">
    <property type="entry name" value="NUDIX"/>
    <property type="match status" value="1"/>
</dbReference>
<dbReference type="GO" id="GO:0005829">
    <property type="term" value="C:cytosol"/>
    <property type="evidence" value="ECO:0007669"/>
    <property type="project" value="TreeGrafter"/>
</dbReference>
<keyword evidence="12" id="KW-1185">Reference proteome</keyword>
<keyword evidence="5" id="KW-0479">Metal-binding</keyword>
<reference evidence="12" key="1">
    <citation type="submission" date="2016-10" db="EMBL/GenBank/DDBJ databases">
        <authorList>
            <person name="Varghese N."/>
            <person name="Submissions S."/>
        </authorList>
    </citation>
    <scope>NUCLEOTIDE SEQUENCE [LARGE SCALE GENOMIC DNA]</scope>
    <source>
        <strain evidence="12">IBRC-M 10655</strain>
    </source>
</reference>
<dbReference type="Gene3D" id="3.90.79.20">
    <property type="match status" value="1"/>
</dbReference>
<dbReference type="EMBL" id="FNJB01000016">
    <property type="protein sequence ID" value="SDP83342.1"/>
    <property type="molecule type" value="Genomic_DNA"/>
</dbReference>
<dbReference type="EC" id="3.6.1.22" evidence="4"/>
<comment type="cofactor">
    <cofactor evidence="2">
        <name>Zn(2+)</name>
        <dbReference type="ChEBI" id="CHEBI:29105"/>
    </cofactor>
</comment>
<dbReference type="NCBIfam" id="NF001299">
    <property type="entry name" value="PRK00241.1"/>
    <property type="match status" value="1"/>
</dbReference>
<dbReference type="OrthoDB" id="9791656at2"/>